<dbReference type="Pfam" id="PF00202">
    <property type="entry name" value="Aminotran_3"/>
    <property type="match status" value="1"/>
</dbReference>
<keyword evidence="6" id="KW-1185">Reference proteome</keyword>
<dbReference type="EMBL" id="JAMPKM010000013">
    <property type="protein sequence ID" value="MEP0819193.1"/>
    <property type="molecule type" value="Genomic_DNA"/>
</dbReference>
<dbReference type="RefSeq" id="WP_190442881.1">
    <property type="nucleotide sequence ID" value="NZ_JAMPKM010000013.1"/>
</dbReference>
<organism evidence="5 6">
    <name type="scientific">Trichocoleus desertorum GB2-A4</name>
    <dbReference type="NCBI Taxonomy" id="2933944"/>
    <lineage>
        <taxon>Bacteria</taxon>
        <taxon>Bacillati</taxon>
        <taxon>Cyanobacteriota</taxon>
        <taxon>Cyanophyceae</taxon>
        <taxon>Leptolyngbyales</taxon>
        <taxon>Trichocoleusaceae</taxon>
        <taxon>Trichocoleus</taxon>
    </lineage>
</organism>
<dbReference type="GO" id="GO:0008483">
    <property type="term" value="F:transaminase activity"/>
    <property type="evidence" value="ECO:0007669"/>
    <property type="project" value="UniProtKB-KW"/>
</dbReference>
<dbReference type="InterPro" id="IPR015422">
    <property type="entry name" value="PyrdxlP-dep_Trfase_small"/>
</dbReference>
<reference evidence="5 6" key="1">
    <citation type="submission" date="2022-04" db="EMBL/GenBank/DDBJ databases">
        <title>Positive selection, recombination, and allopatry shape intraspecific diversity of widespread and dominant cyanobacteria.</title>
        <authorList>
            <person name="Wei J."/>
            <person name="Shu W."/>
            <person name="Hu C."/>
        </authorList>
    </citation>
    <scope>NUCLEOTIDE SEQUENCE [LARGE SCALE GENOMIC DNA]</scope>
    <source>
        <strain evidence="5 6">GB2-A4</strain>
    </source>
</reference>
<keyword evidence="4" id="KW-0175">Coiled coil</keyword>
<evidence type="ECO:0000256" key="3">
    <source>
        <dbReference type="RuleBase" id="RU003560"/>
    </source>
</evidence>
<dbReference type="PANTHER" id="PTHR43713">
    <property type="entry name" value="GLUTAMATE-1-SEMIALDEHYDE 2,1-AMINOMUTASE"/>
    <property type="match status" value="1"/>
</dbReference>
<protein>
    <submittedName>
        <fullName evidence="5">Aspartate aminotransferase family protein</fullName>
    </submittedName>
</protein>
<dbReference type="InterPro" id="IPR005814">
    <property type="entry name" value="Aminotrans_3"/>
</dbReference>
<sequence length="486" mass="52366">MQTPLAKPIADFSSVLAARAASAGLNSRQQAYLEQFITQYDQRHRTSKQLAQTYRPVLADARVAADFDPLLKEMVYPIVGDRAAGSRAWDADGNEYVDFLMGFGVHLLGHNPPVVQQALIERLQQGMALGLQSDLAGEVAALISDLTGMERVAFSNTGTEAVMTAIRLARATTKRQKIALFAGSYHGHFDGTLIKADPDQTAAGQAIPRFPGVPAAIAQDVLVLQYDDPRSLEIIKTHAAQLAAVLVEPVQRRRLNLQPQAFLQQLRQLTQDQGIALIFDEMLTGFRIHPGGAQAWFGVRADIAIYGKIIGGGMPIGVIAGSAEYLDKIDGGQWQYGDDSAPQVETTFFAGTYCKHPLVMTAAKAILQHLQAEGAALQQQLNQRTQALSDRLNQYFTQVGIPIQMVNFGSLFGPVSGDAATETPEQSAASITMLLLSYHLQDQGILLFPDGSGILSTAHTDADSDRLLSAVQNSIGALAQGGFLET</sequence>
<accession>A0ABV0JBN3</accession>
<keyword evidence="5" id="KW-0032">Aminotransferase</keyword>
<dbReference type="Gene3D" id="3.40.640.10">
    <property type="entry name" value="Type I PLP-dependent aspartate aminotransferase-like (Major domain)"/>
    <property type="match status" value="1"/>
</dbReference>
<evidence type="ECO:0000313" key="6">
    <source>
        <dbReference type="Proteomes" id="UP001464891"/>
    </source>
</evidence>
<evidence type="ECO:0000256" key="4">
    <source>
        <dbReference type="SAM" id="Coils"/>
    </source>
</evidence>
<dbReference type="Gene3D" id="3.90.1150.10">
    <property type="entry name" value="Aspartate Aminotransferase, domain 1"/>
    <property type="match status" value="1"/>
</dbReference>
<evidence type="ECO:0000256" key="1">
    <source>
        <dbReference type="ARBA" id="ARBA00001933"/>
    </source>
</evidence>
<comment type="cofactor">
    <cofactor evidence="1">
        <name>pyridoxal 5'-phosphate</name>
        <dbReference type="ChEBI" id="CHEBI:597326"/>
    </cofactor>
</comment>
<dbReference type="CDD" id="cd00610">
    <property type="entry name" value="OAT_like"/>
    <property type="match status" value="1"/>
</dbReference>
<comment type="similarity">
    <text evidence="3">Belongs to the class-III pyridoxal-phosphate-dependent aminotransferase family.</text>
</comment>
<evidence type="ECO:0000313" key="5">
    <source>
        <dbReference type="EMBL" id="MEP0819193.1"/>
    </source>
</evidence>
<name>A0ABV0JBN3_9CYAN</name>
<dbReference type="InterPro" id="IPR015421">
    <property type="entry name" value="PyrdxlP-dep_Trfase_major"/>
</dbReference>
<dbReference type="Proteomes" id="UP001464891">
    <property type="component" value="Unassembled WGS sequence"/>
</dbReference>
<keyword evidence="2 3" id="KW-0663">Pyridoxal phosphate</keyword>
<gene>
    <name evidence="5" type="ORF">NC998_19005</name>
</gene>
<dbReference type="SUPFAM" id="SSF53383">
    <property type="entry name" value="PLP-dependent transferases"/>
    <property type="match status" value="1"/>
</dbReference>
<dbReference type="InterPro" id="IPR015424">
    <property type="entry name" value="PyrdxlP-dep_Trfase"/>
</dbReference>
<dbReference type="PANTHER" id="PTHR43713:SF3">
    <property type="entry name" value="GLUTAMATE-1-SEMIALDEHYDE 2,1-AMINOMUTASE 1, CHLOROPLASTIC-RELATED"/>
    <property type="match status" value="1"/>
</dbReference>
<comment type="caution">
    <text evidence="5">The sequence shown here is derived from an EMBL/GenBank/DDBJ whole genome shotgun (WGS) entry which is preliminary data.</text>
</comment>
<feature type="coiled-coil region" evidence="4">
    <location>
        <begin position="360"/>
        <end position="387"/>
    </location>
</feature>
<evidence type="ECO:0000256" key="2">
    <source>
        <dbReference type="ARBA" id="ARBA00022898"/>
    </source>
</evidence>
<proteinExistence type="inferred from homology"/>
<keyword evidence="5" id="KW-0808">Transferase</keyword>